<feature type="domain" description="Alcohol dehydrogenase iron-type/glycerol dehydrogenase GldA" evidence="2">
    <location>
        <begin position="42"/>
        <end position="217"/>
    </location>
</feature>
<dbReference type="GO" id="GO:0005739">
    <property type="term" value="C:mitochondrion"/>
    <property type="evidence" value="ECO:0007669"/>
    <property type="project" value="TreeGrafter"/>
</dbReference>
<dbReference type="EMBL" id="NAJL01000021">
    <property type="protein sequence ID" value="TKA27804.1"/>
    <property type="molecule type" value="Genomic_DNA"/>
</dbReference>
<dbReference type="InterPro" id="IPR039697">
    <property type="entry name" value="Alcohol_dehydrogenase_Fe"/>
</dbReference>
<evidence type="ECO:0000259" key="3">
    <source>
        <dbReference type="Pfam" id="PF25137"/>
    </source>
</evidence>
<accession>A0A4U0TZG8</accession>
<reference evidence="4 5" key="1">
    <citation type="submission" date="2017-03" db="EMBL/GenBank/DDBJ databases">
        <title>Genomes of endolithic fungi from Antarctica.</title>
        <authorList>
            <person name="Coleine C."/>
            <person name="Masonjones S."/>
            <person name="Stajich J.E."/>
        </authorList>
    </citation>
    <scope>NUCLEOTIDE SEQUENCE [LARGE SCALE GENOMIC DNA]</scope>
    <source>
        <strain evidence="4 5">CCFEE 6315</strain>
    </source>
</reference>
<name>A0A4U0TZG8_9PEZI</name>
<sequence length="433" mass="46523">MTTLPGETYRLAFPSLPHLENPAYVSYGSGLSFEQLCAHHVNNTYEARRVYIIASRSLANNTDNVHKLEQALGPRHAGTWPGFSPHTPWNEVLDATKDAMTKDADCLVTLGGGSLTDGAKAMLLFLANQITTLEQLKHLQRISEEAQKNLLASGVAATNITSKDLPFTSPHIPLICIPTTLSGGEYSHFAGGTDPNTGHKSIVGHPFCGPNLILNDPNLTATTPEWVWLSTGVRGIDHCVEAFCRTHPSDPDMDTEALEAFAGLVPGLLATKKAPGDLEARLQCMLAVNRVLIMLKKGVTPGASHGIGHQLGPMGVGHGETSCILLPAVLKYNARVNAGAQEKMKAALWRSGEVSAVLRARGLEEDGGDLADALDAVFRELGMPRTLKEKGVGRERFGVLAENSLKDFCCKANPIPITEQEQVREILDMCAGD</sequence>
<dbReference type="GO" id="GO:0004022">
    <property type="term" value="F:alcohol dehydrogenase (NAD+) activity"/>
    <property type="evidence" value="ECO:0007669"/>
    <property type="project" value="TreeGrafter"/>
</dbReference>
<dbReference type="Gene3D" id="3.40.50.1970">
    <property type="match status" value="1"/>
</dbReference>
<dbReference type="Pfam" id="PF25137">
    <property type="entry name" value="ADH_Fe_C"/>
    <property type="match status" value="1"/>
</dbReference>
<dbReference type="PANTHER" id="PTHR11496">
    <property type="entry name" value="ALCOHOL DEHYDROGENASE"/>
    <property type="match status" value="1"/>
</dbReference>
<gene>
    <name evidence="4" type="ORF">B0A50_04905</name>
</gene>
<evidence type="ECO:0000256" key="1">
    <source>
        <dbReference type="ARBA" id="ARBA00023002"/>
    </source>
</evidence>
<dbReference type="InterPro" id="IPR001670">
    <property type="entry name" value="ADH_Fe/GldA"/>
</dbReference>
<keyword evidence="5" id="KW-1185">Reference proteome</keyword>
<dbReference type="SUPFAM" id="SSF56796">
    <property type="entry name" value="Dehydroquinate synthase-like"/>
    <property type="match status" value="1"/>
</dbReference>
<keyword evidence="1" id="KW-0560">Oxidoreductase</keyword>
<dbReference type="Proteomes" id="UP000308549">
    <property type="component" value="Unassembled WGS sequence"/>
</dbReference>
<dbReference type="OrthoDB" id="339764at2759"/>
<feature type="domain" description="Fe-containing alcohol dehydrogenase-like C-terminal" evidence="3">
    <location>
        <begin position="230"/>
        <end position="427"/>
    </location>
</feature>
<evidence type="ECO:0000259" key="2">
    <source>
        <dbReference type="Pfam" id="PF00465"/>
    </source>
</evidence>
<dbReference type="PANTHER" id="PTHR11496:SF107">
    <property type="entry name" value="ALCOHOL DEHYDROGENASE, PUTATIVE (AFU_ORTHOLOGUE AFUA_1G06800)-RELATED"/>
    <property type="match status" value="1"/>
</dbReference>
<organism evidence="4 5">
    <name type="scientific">Salinomyces thailandicus</name>
    <dbReference type="NCBI Taxonomy" id="706561"/>
    <lineage>
        <taxon>Eukaryota</taxon>
        <taxon>Fungi</taxon>
        <taxon>Dikarya</taxon>
        <taxon>Ascomycota</taxon>
        <taxon>Pezizomycotina</taxon>
        <taxon>Dothideomycetes</taxon>
        <taxon>Dothideomycetidae</taxon>
        <taxon>Mycosphaerellales</taxon>
        <taxon>Teratosphaeriaceae</taxon>
        <taxon>Salinomyces</taxon>
    </lineage>
</organism>
<dbReference type="Pfam" id="PF00465">
    <property type="entry name" value="Fe-ADH"/>
    <property type="match status" value="1"/>
</dbReference>
<dbReference type="AlphaFoldDB" id="A0A4U0TZG8"/>
<dbReference type="CDD" id="cd08192">
    <property type="entry name" value="MAR-like"/>
    <property type="match status" value="1"/>
</dbReference>
<dbReference type="Gene3D" id="1.20.1090.10">
    <property type="entry name" value="Dehydroquinate synthase-like - alpha domain"/>
    <property type="match status" value="1"/>
</dbReference>
<evidence type="ECO:0000313" key="5">
    <source>
        <dbReference type="Proteomes" id="UP000308549"/>
    </source>
</evidence>
<protein>
    <submittedName>
        <fullName evidence="4">Uncharacterized protein</fullName>
    </submittedName>
</protein>
<proteinExistence type="predicted"/>
<comment type="caution">
    <text evidence="4">The sequence shown here is derived from an EMBL/GenBank/DDBJ whole genome shotgun (WGS) entry which is preliminary data.</text>
</comment>
<dbReference type="GO" id="GO:0046872">
    <property type="term" value="F:metal ion binding"/>
    <property type="evidence" value="ECO:0007669"/>
    <property type="project" value="InterPro"/>
</dbReference>
<evidence type="ECO:0000313" key="4">
    <source>
        <dbReference type="EMBL" id="TKA27804.1"/>
    </source>
</evidence>
<dbReference type="InterPro" id="IPR056798">
    <property type="entry name" value="ADH_Fe_C"/>
</dbReference>